<dbReference type="AlphaFoldDB" id="A0A7R9QSI5"/>
<dbReference type="GO" id="GO:0005886">
    <property type="term" value="C:plasma membrane"/>
    <property type="evidence" value="ECO:0007669"/>
    <property type="project" value="TreeGrafter"/>
</dbReference>
<protein>
    <recommendedName>
        <fullName evidence="5">Carboxylic ester hydrolase</fullName>
        <ecNumber evidence="5">3.1.1.-</ecNumber>
    </recommendedName>
</protein>
<feature type="non-terminal residue" evidence="7">
    <location>
        <position position="1"/>
    </location>
</feature>
<evidence type="ECO:0000313" key="7">
    <source>
        <dbReference type="EMBL" id="CAD7656909.1"/>
    </source>
</evidence>
<evidence type="ECO:0000259" key="6">
    <source>
        <dbReference type="Pfam" id="PF00135"/>
    </source>
</evidence>
<organism evidence="7">
    <name type="scientific">Oppiella nova</name>
    <dbReference type="NCBI Taxonomy" id="334625"/>
    <lineage>
        <taxon>Eukaryota</taxon>
        <taxon>Metazoa</taxon>
        <taxon>Ecdysozoa</taxon>
        <taxon>Arthropoda</taxon>
        <taxon>Chelicerata</taxon>
        <taxon>Arachnida</taxon>
        <taxon>Acari</taxon>
        <taxon>Acariformes</taxon>
        <taxon>Sarcoptiformes</taxon>
        <taxon>Oribatida</taxon>
        <taxon>Brachypylina</taxon>
        <taxon>Oppioidea</taxon>
        <taxon>Oppiidae</taxon>
        <taxon>Oppiella</taxon>
    </lineage>
</organism>
<dbReference type="PROSITE" id="PS00122">
    <property type="entry name" value="CARBOXYLESTERASE_B_1"/>
    <property type="match status" value="1"/>
</dbReference>
<dbReference type="EMBL" id="CAJPVJ010011982">
    <property type="protein sequence ID" value="CAG2174096.1"/>
    <property type="molecule type" value="Genomic_DNA"/>
</dbReference>
<dbReference type="GO" id="GO:0005615">
    <property type="term" value="C:extracellular space"/>
    <property type="evidence" value="ECO:0007669"/>
    <property type="project" value="TreeGrafter"/>
</dbReference>
<dbReference type="OrthoDB" id="408631at2759"/>
<feature type="domain" description="Carboxylesterase type B" evidence="6">
    <location>
        <begin position="128"/>
        <end position="592"/>
    </location>
</feature>
<evidence type="ECO:0000256" key="1">
    <source>
        <dbReference type="ARBA" id="ARBA00005964"/>
    </source>
</evidence>
<dbReference type="InterPro" id="IPR029058">
    <property type="entry name" value="AB_hydrolase_fold"/>
</dbReference>
<dbReference type="GO" id="GO:0019695">
    <property type="term" value="P:choline metabolic process"/>
    <property type="evidence" value="ECO:0007669"/>
    <property type="project" value="TreeGrafter"/>
</dbReference>
<dbReference type="PANTHER" id="PTHR43918">
    <property type="entry name" value="ACETYLCHOLINESTERASE"/>
    <property type="match status" value="1"/>
</dbReference>
<dbReference type="GO" id="GO:0003990">
    <property type="term" value="F:acetylcholinesterase activity"/>
    <property type="evidence" value="ECO:0007669"/>
    <property type="project" value="TreeGrafter"/>
</dbReference>
<sequence>GLFKRAVMESGSVLYNKDRPALSTVEGLQKAKDLAKRLNCDEYDYKWLDCLRAIEDPNLFIEGMGLTHLVFDIELIAGVSKDEGPMMAMMLIPEMRAHFTVESFKKAVNVSVIVVCIVRCVCDESYSVVVNTSSGGVRGQTLNVVNHKINQFLNIPYAEPPVGPRRFSPPQPLKTPKQPVREGRVKVMGQITTSEDCLVLNVWTPNVENRSSLKPVMFFIYGGGLSLGSIFQKMNNASALATNDVVVVSVNYRVGPLGFLYGGDDTSPGNLGLYDQLLGLKWVRENIHLFGGDKDEITIFGISAGSWSVSAHVLSPLSKGLFKRAVMESGSVLYNKDRPALSTVEGLQKAKDLAKRLNCDKYDYKWLDCLRAIDDPNLFIEFPINGNMIEFTHAVFGTQFLPVLPQKAFENNLYNNDIELIAGVTKDEGPMFAMKLIPEMRAHFTVESFIRAVNRLNDVYRNIDVEEVSDYYLKSIDTTNESQLKGALSALYGDLVFTCATYHFAKQFAKSGQNVYFYRFNYQSNQLAEISNGLCSGDNICHGADAPFVLGQPLIHHQGDFTETDYDFSIEIMNIWTDFAKNRKPHNVWPKLIDISDANSVPKVKDLNPNDMSLVLDNPYGSTCDGIWSQYF</sequence>
<dbReference type="EC" id="3.1.1.-" evidence="5"/>
<reference evidence="7" key="1">
    <citation type="submission" date="2020-11" db="EMBL/GenBank/DDBJ databases">
        <authorList>
            <person name="Tran Van P."/>
        </authorList>
    </citation>
    <scope>NUCLEOTIDE SEQUENCE</scope>
</reference>
<keyword evidence="4" id="KW-0325">Glycoprotein</keyword>
<dbReference type="InterPro" id="IPR050654">
    <property type="entry name" value="AChE-related_enzymes"/>
</dbReference>
<dbReference type="EMBL" id="OC926807">
    <property type="protein sequence ID" value="CAD7656909.1"/>
    <property type="molecule type" value="Genomic_DNA"/>
</dbReference>
<dbReference type="InterPro" id="IPR019826">
    <property type="entry name" value="Carboxylesterase_B_AS"/>
</dbReference>
<evidence type="ECO:0000256" key="5">
    <source>
        <dbReference type="RuleBase" id="RU361235"/>
    </source>
</evidence>
<dbReference type="InterPro" id="IPR002018">
    <property type="entry name" value="CarbesteraseB"/>
</dbReference>
<keyword evidence="3 5" id="KW-0378">Hydrolase</keyword>
<keyword evidence="8" id="KW-1185">Reference proteome</keyword>
<dbReference type="GO" id="GO:0006581">
    <property type="term" value="P:acetylcholine catabolic process"/>
    <property type="evidence" value="ECO:0007669"/>
    <property type="project" value="TreeGrafter"/>
</dbReference>
<comment type="similarity">
    <text evidence="1 5">Belongs to the type-B carboxylesterase/lipase family.</text>
</comment>
<dbReference type="Gene3D" id="3.40.50.1820">
    <property type="entry name" value="alpha/beta hydrolase"/>
    <property type="match status" value="1"/>
</dbReference>
<keyword evidence="2" id="KW-0719">Serine esterase</keyword>
<evidence type="ECO:0000256" key="2">
    <source>
        <dbReference type="ARBA" id="ARBA00022487"/>
    </source>
</evidence>
<accession>A0A7R9QSI5</accession>
<dbReference type="SUPFAM" id="SSF53474">
    <property type="entry name" value="alpha/beta-Hydrolases"/>
    <property type="match status" value="1"/>
</dbReference>
<name>A0A7R9QSI5_9ACAR</name>
<gene>
    <name evidence="7" type="ORF">ONB1V03_LOCUS13545</name>
</gene>
<dbReference type="Pfam" id="PF00135">
    <property type="entry name" value="COesterase"/>
    <property type="match status" value="1"/>
</dbReference>
<evidence type="ECO:0000256" key="3">
    <source>
        <dbReference type="ARBA" id="ARBA00022801"/>
    </source>
</evidence>
<proteinExistence type="inferred from homology"/>
<dbReference type="PANTHER" id="PTHR43918:SF4">
    <property type="entry name" value="CARBOXYLIC ESTER HYDROLASE"/>
    <property type="match status" value="1"/>
</dbReference>
<dbReference type="Proteomes" id="UP000728032">
    <property type="component" value="Unassembled WGS sequence"/>
</dbReference>
<evidence type="ECO:0000313" key="8">
    <source>
        <dbReference type="Proteomes" id="UP000728032"/>
    </source>
</evidence>
<evidence type="ECO:0000256" key="4">
    <source>
        <dbReference type="ARBA" id="ARBA00023180"/>
    </source>
</evidence>